<gene>
    <name evidence="2" type="primary">LOC112683037</name>
</gene>
<dbReference type="RefSeq" id="XP_025409667.1">
    <property type="nucleotide sequence ID" value="XM_025553882.1"/>
</dbReference>
<accession>A0A8B8FGL3</accession>
<name>A0A8B8FGL3_9HEMI</name>
<proteinExistence type="predicted"/>
<organism evidence="1 2">
    <name type="scientific">Sipha flava</name>
    <name type="common">yellow sugarcane aphid</name>
    <dbReference type="NCBI Taxonomy" id="143950"/>
    <lineage>
        <taxon>Eukaryota</taxon>
        <taxon>Metazoa</taxon>
        <taxon>Ecdysozoa</taxon>
        <taxon>Arthropoda</taxon>
        <taxon>Hexapoda</taxon>
        <taxon>Insecta</taxon>
        <taxon>Pterygota</taxon>
        <taxon>Neoptera</taxon>
        <taxon>Paraneoptera</taxon>
        <taxon>Hemiptera</taxon>
        <taxon>Sternorrhyncha</taxon>
        <taxon>Aphidomorpha</taxon>
        <taxon>Aphidoidea</taxon>
        <taxon>Aphididae</taxon>
        <taxon>Sipha</taxon>
    </lineage>
</organism>
<dbReference type="AlphaFoldDB" id="A0A8B8FGL3"/>
<dbReference type="GeneID" id="112683037"/>
<keyword evidence="1" id="KW-1185">Reference proteome</keyword>
<evidence type="ECO:0000313" key="2">
    <source>
        <dbReference type="RefSeq" id="XP_025409667.1"/>
    </source>
</evidence>
<dbReference type="OrthoDB" id="6606370at2759"/>
<evidence type="ECO:0000313" key="1">
    <source>
        <dbReference type="Proteomes" id="UP000694846"/>
    </source>
</evidence>
<dbReference type="Proteomes" id="UP000694846">
    <property type="component" value="Unplaced"/>
</dbReference>
<protein>
    <submittedName>
        <fullName evidence="2">Uncharacterized protein LOC112683037</fullName>
    </submittedName>
</protein>
<sequence length="198" mass="22874">MSSDYTKRRSSFIKLEPAEMQLALFQNMKWVNAEKENIISNSVLFGDRGKKILLEATEQFKNSKREIPKLISDKQEEYILLKEKLRKIKIQIDWQTACEGLTEFEKNFANNSPDFKCLVENVHLLTLHTALVKRANYELNAIFHACNRQIKEKVKELQELLFNKIIEDSGVGISISNLNSIVSSNSTTESSEEEILEF</sequence>
<reference evidence="2" key="1">
    <citation type="submission" date="2025-08" db="UniProtKB">
        <authorList>
            <consortium name="RefSeq"/>
        </authorList>
    </citation>
    <scope>IDENTIFICATION</scope>
    <source>
        <tissue evidence="2">Whole body</tissue>
    </source>
</reference>